<dbReference type="OrthoDB" id="2692154at2"/>
<evidence type="ECO:0000313" key="4">
    <source>
        <dbReference type="Proteomes" id="UP000199139"/>
    </source>
</evidence>
<dbReference type="Proteomes" id="UP000199139">
    <property type="component" value="Unassembled WGS sequence"/>
</dbReference>
<sequence>MDDIIIPLISFLLIIGSSVLKSKSDDSKQAEKKTPKQMTPKSQPSQSTMQRMKPSPQVETSGDYSPYTEVKSEPELSTNQTMETQLRDLRDKLAVDSKKESDRKVKTSRQQMKKTTNRLTMLEPKQKVSSPIALKSQLTKSGLKRSVIMAEVLSAPRAKKPYQSKRYL</sequence>
<feature type="compositionally biased region" description="Basic and acidic residues" evidence="1">
    <location>
        <begin position="22"/>
        <end position="34"/>
    </location>
</feature>
<dbReference type="EMBL" id="FPAI01000002">
    <property type="protein sequence ID" value="SFS42134.1"/>
    <property type="molecule type" value="Genomic_DNA"/>
</dbReference>
<name>A0A1I6PPL7_9BACI</name>
<evidence type="ECO:0000313" key="3">
    <source>
        <dbReference type="EMBL" id="SFS42134.1"/>
    </source>
</evidence>
<feature type="compositionally biased region" description="Polar residues" evidence="1">
    <location>
        <begin position="75"/>
        <end position="84"/>
    </location>
</feature>
<keyword evidence="5" id="KW-1185">Reference proteome</keyword>
<dbReference type="STRING" id="306541.SAMN05421668_102119"/>
<evidence type="ECO:0000256" key="1">
    <source>
        <dbReference type="SAM" id="MobiDB-lite"/>
    </source>
</evidence>
<protein>
    <submittedName>
        <fullName evidence="3">Uncharacterized protein</fullName>
    </submittedName>
</protein>
<dbReference type="Proteomes" id="UP000321773">
    <property type="component" value="Unassembled WGS sequence"/>
</dbReference>
<evidence type="ECO:0000313" key="5">
    <source>
        <dbReference type="Proteomes" id="UP000321773"/>
    </source>
</evidence>
<gene>
    <name evidence="2" type="ORF">HMI01_06980</name>
    <name evidence="3" type="ORF">SAMN05421668_102119</name>
</gene>
<feature type="region of interest" description="Disordered" evidence="1">
    <location>
        <begin position="22"/>
        <end position="132"/>
    </location>
</feature>
<accession>A0A1I6PPL7</accession>
<dbReference type="RefSeq" id="WP_062319101.1">
    <property type="nucleotide sequence ID" value="NZ_BJWJ01000005.1"/>
</dbReference>
<evidence type="ECO:0000313" key="2">
    <source>
        <dbReference type="EMBL" id="GEM03710.1"/>
    </source>
</evidence>
<dbReference type="EMBL" id="BJWJ01000005">
    <property type="protein sequence ID" value="GEM03710.1"/>
    <property type="molecule type" value="Genomic_DNA"/>
</dbReference>
<reference evidence="3 4" key="1">
    <citation type="submission" date="2016-10" db="EMBL/GenBank/DDBJ databases">
        <authorList>
            <person name="de Groot N.N."/>
        </authorList>
    </citation>
    <scope>NUCLEOTIDE SEQUENCE [LARGE SCALE GENOMIC DNA]</scope>
    <source>
        <strain evidence="3 4">DSM 17074</strain>
    </source>
</reference>
<dbReference type="AlphaFoldDB" id="A0A1I6PPL7"/>
<reference evidence="2 5" key="2">
    <citation type="submission" date="2019-07" db="EMBL/GenBank/DDBJ databases">
        <title>Whole genome shotgun sequence of Halolactibacillus miurensis NBRC 100873.</title>
        <authorList>
            <person name="Hosoyama A."/>
            <person name="Uohara A."/>
            <person name="Ohji S."/>
            <person name="Ichikawa N."/>
        </authorList>
    </citation>
    <scope>NUCLEOTIDE SEQUENCE [LARGE SCALE GENOMIC DNA]</scope>
    <source>
        <strain evidence="2 5">NBRC 100873</strain>
    </source>
</reference>
<organism evidence="3 4">
    <name type="scientific">Halolactibacillus miurensis</name>
    <dbReference type="NCBI Taxonomy" id="306541"/>
    <lineage>
        <taxon>Bacteria</taxon>
        <taxon>Bacillati</taxon>
        <taxon>Bacillota</taxon>
        <taxon>Bacilli</taxon>
        <taxon>Bacillales</taxon>
        <taxon>Bacillaceae</taxon>
        <taxon>Halolactibacillus</taxon>
    </lineage>
</organism>
<feature type="compositionally biased region" description="Basic and acidic residues" evidence="1">
    <location>
        <begin position="85"/>
        <end position="105"/>
    </location>
</feature>
<proteinExistence type="predicted"/>
<feature type="compositionally biased region" description="Polar residues" evidence="1">
    <location>
        <begin position="36"/>
        <end position="50"/>
    </location>
</feature>